<protein>
    <recommendedName>
        <fullName evidence="4">Lipoprotein</fullName>
    </recommendedName>
</protein>
<evidence type="ECO:0008006" key="4">
    <source>
        <dbReference type="Google" id="ProtNLM"/>
    </source>
</evidence>
<sequence length="307" mass="33750">MRNPSPSTSFPARLMGMSLLLLIAFTSTAQAENWKTFKHPAGIQFDYPGDWLLKEDESGIYVIPQPVQFNQQGIPEEFLLFQSVAAEGITDPKDPRVAQFFDQIWTANFPGMKRSGQPKAFTTKLGAATVMTFEGKLPAGVTHRHVVFLTIHQDQGIYMIHLAPKNSKRVLENTAQKVFASLASTPPSIDSALLRSWSKSTTEGSVGVGASVFANSTITWTFKQDGTVLYGSKTRVDGHTTGLGVNAHSEGSPNVTTGRYSAANGQLFIYWEGGATERYTYKVFLDHEGTPSLKLVPFGEKKAQYYQ</sequence>
<reference evidence="2 3" key="1">
    <citation type="journal article" date="2013" name="Front. Microbiol.">
        <title>The genome of Nitrospina gracilis illuminates the metabolism and evolution of the major marine nitrite oxidizer.</title>
        <authorList>
            <person name="Luecker S."/>
            <person name="Nowka B."/>
            <person name="Rattei T."/>
            <person name="Spieck E."/>
            <person name="and Daims H."/>
        </authorList>
    </citation>
    <scope>NUCLEOTIDE SEQUENCE [LARGE SCALE GENOMIC DNA]</scope>
    <source>
        <strain evidence="2 3">3/211</strain>
    </source>
</reference>
<keyword evidence="3" id="KW-1185">Reference proteome</keyword>
<gene>
    <name evidence="2" type="ORF">NITGR_10050</name>
</gene>
<dbReference type="AlphaFoldDB" id="M1Z867"/>
<proteinExistence type="predicted"/>
<feature type="chain" id="PRO_5004019945" description="Lipoprotein" evidence="1">
    <location>
        <begin position="32"/>
        <end position="307"/>
    </location>
</feature>
<accession>M1Z867</accession>
<keyword evidence="1" id="KW-0732">Signal</keyword>
<organism evidence="2 3">
    <name type="scientific">Nitrospina gracilis (strain 3/211)</name>
    <dbReference type="NCBI Taxonomy" id="1266370"/>
    <lineage>
        <taxon>Bacteria</taxon>
        <taxon>Pseudomonadati</taxon>
        <taxon>Nitrospinota/Tectimicrobiota group</taxon>
        <taxon>Nitrospinota</taxon>
        <taxon>Nitrospinia</taxon>
        <taxon>Nitrospinales</taxon>
        <taxon>Nitrospinaceae</taxon>
        <taxon>Nitrospina</taxon>
    </lineage>
</organism>
<dbReference type="Proteomes" id="UP000011704">
    <property type="component" value="Unassembled WGS sequence"/>
</dbReference>
<dbReference type="HOGENOM" id="CLU_905629_0_0_0"/>
<evidence type="ECO:0000313" key="2">
    <source>
        <dbReference type="EMBL" id="CCQ89193.1"/>
    </source>
</evidence>
<dbReference type="EMBL" id="CAQJ01000001">
    <property type="protein sequence ID" value="CCQ89193.1"/>
    <property type="molecule type" value="Genomic_DNA"/>
</dbReference>
<evidence type="ECO:0000313" key="3">
    <source>
        <dbReference type="Proteomes" id="UP000011704"/>
    </source>
</evidence>
<dbReference type="InParanoid" id="M1Z867"/>
<comment type="caution">
    <text evidence="2">The sequence shown here is derived from an EMBL/GenBank/DDBJ whole genome shotgun (WGS) entry which is preliminary data.</text>
</comment>
<evidence type="ECO:0000256" key="1">
    <source>
        <dbReference type="SAM" id="SignalP"/>
    </source>
</evidence>
<dbReference type="STRING" id="1266370.NITGR_10050"/>
<feature type="signal peptide" evidence="1">
    <location>
        <begin position="1"/>
        <end position="31"/>
    </location>
</feature>
<name>M1Z867_NITG3</name>